<name>A0AAE1W386_9LAMI</name>
<keyword evidence="3 6" id="KW-0713">Self-incompatibility</keyword>
<dbReference type="GO" id="GO:0005576">
    <property type="term" value="C:extracellular region"/>
    <property type="evidence" value="ECO:0007669"/>
    <property type="project" value="UniProtKB-SubCell"/>
</dbReference>
<dbReference type="PANTHER" id="PTHR31232:SF155">
    <property type="entry name" value="PLANT SELF-INCOMPATIBILITY PROTEIN S1 FAMILY"/>
    <property type="match status" value="1"/>
</dbReference>
<evidence type="ECO:0000256" key="2">
    <source>
        <dbReference type="ARBA" id="ARBA00005581"/>
    </source>
</evidence>
<evidence type="ECO:0000256" key="4">
    <source>
        <dbReference type="ARBA" id="ARBA00022525"/>
    </source>
</evidence>
<keyword evidence="5 6" id="KW-0732">Signal</keyword>
<sequence length="246" mass="27708">MGYAVVIIPLVFLFLWANHLQVIAIEKPPCIFVHRYEVHIINSLPSNSDPLVVHCASGDDDLGTHTLTSNQVFQWSFCENVTQTTLYFCHFSWGSKERAFEVFNKKLKGDCYNGLCFWEVRADGIYKSHGSDESFEKYIDCKGIHGYAIAQHAACFACLHPCGLNCRNDPFTLLEKILNGYLTLSISVSQTHRPQALLVEMSSLLIADTSGASSERRWVAPNHQRFALFATRLSPFHQSLAMALCK</sequence>
<dbReference type="GO" id="GO:0060320">
    <property type="term" value="P:rejection of self pollen"/>
    <property type="evidence" value="ECO:0007669"/>
    <property type="project" value="UniProtKB-KW"/>
</dbReference>
<dbReference type="EMBL" id="JACGWL010000016">
    <property type="protein sequence ID" value="KAK4385936.1"/>
    <property type="molecule type" value="Genomic_DNA"/>
</dbReference>
<comment type="similarity">
    <text evidence="2 6">Belongs to the plant self-incompatibility (S1) protein family.</text>
</comment>
<dbReference type="PANTHER" id="PTHR31232">
    <property type="match status" value="1"/>
</dbReference>
<feature type="chain" id="PRO_5041776686" description="S-protein homolog" evidence="6">
    <location>
        <begin position="25"/>
        <end position="246"/>
    </location>
</feature>
<evidence type="ECO:0000313" key="8">
    <source>
        <dbReference type="Proteomes" id="UP001289374"/>
    </source>
</evidence>
<keyword evidence="8" id="KW-1185">Reference proteome</keyword>
<evidence type="ECO:0000256" key="3">
    <source>
        <dbReference type="ARBA" id="ARBA00022471"/>
    </source>
</evidence>
<organism evidence="7 8">
    <name type="scientific">Sesamum angolense</name>
    <dbReference type="NCBI Taxonomy" id="2727404"/>
    <lineage>
        <taxon>Eukaryota</taxon>
        <taxon>Viridiplantae</taxon>
        <taxon>Streptophyta</taxon>
        <taxon>Embryophyta</taxon>
        <taxon>Tracheophyta</taxon>
        <taxon>Spermatophyta</taxon>
        <taxon>Magnoliopsida</taxon>
        <taxon>eudicotyledons</taxon>
        <taxon>Gunneridae</taxon>
        <taxon>Pentapetalae</taxon>
        <taxon>asterids</taxon>
        <taxon>lamiids</taxon>
        <taxon>Lamiales</taxon>
        <taxon>Pedaliaceae</taxon>
        <taxon>Sesamum</taxon>
    </lineage>
</organism>
<evidence type="ECO:0000256" key="6">
    <source>
        <dbReference type="RuleBase" id="RU367044"/>
    </source>
</evidence>
<dbReference type="Pfam" id="PF05938">
    <property type="entry name" value="Self-incomp_S1"/>
    <property type="match status" value="1"/>
</dbReference>
<evidence type="ECO:0000313" key="7">
    <source>
        <dbReference type="EMBL" id="KAK4385936.1"/>
    </source>
</evidence>
<comment type="subcellular location">
    <subcellularLocation>
        <location evidence="1 6">Secreted</location>
    </subcellularLocation>
</comment>
<dbReference type="Proteomes" id="UP001289374">
    <property type="component" value="Unassembled WGS sequence"/>
</dbReference>
<reference evidence="7" key="2">
    <citation type="journal article" date="2024" name="Plant">
        <title>Genomic evolution and insights into agronomic trait innovations of Sesamum species.</title>
        <authorList>
            <person name="Miao H."/>
            <person name="Wang L."/>
            <person name="Qu L."/>
            <person name="Liu H."/>
            <person name="Sun Y."/>
            <person name="Le M."/>
            <person name="Wang Q."/>
            <person name="Wei S."/>
            <person name="Zheng Y."/>
            <person name="Lin W."/>
            <person name="Duan Y."/>
            <person name="Cao H."/>
            <person name="Xiong S."/>
            <person name="Wang X."/>
            <person name="Wei L."/>
            <person name="Li C."/>
            <person name="Ma Q."/>
            <person name="Ju M."/>
            <person name="Zhao R."/>
            <person name="Li G."/>
            <person name="Mu C."/>
            <person name="Tian Q."/>
            <person name="Mei H."/>
            <person name="Zhang T."/>
            <person name="Gao T."/>
            <person name="Zhang H."/>
        </authorList>
    </citation>
    <scope>NUCLEOTIDE SEQUENCE</scope>
    <source>
        <strain evidence="7">K16</strain>
    </source>
</reference>
<protein>
    <recommendedName>
        <fullName evidence="6">S-protein homolog</fullName>
    </recommendedName>
</protein>
<reference evidence="7" key="1">
    <citation type="submission" date="2020-06" db="EMBL/GenBank/DDBJ databases">
        <authorList>
            <person name="Li T."/>
            <person name="Hu X."/>
            <person name="Zhang T."/>
            <person name="Song X."/>
            <person name="Zhang H."/>
            <person name="Dai N."/>
            <person name="Sheng W."/>
            <person name="Hou X."/>
            <person name="Wei L."/>
        </authorList>
    </citation>
    <scope>NUCLEOTIDE SEQUENCE</scope>
    <source>
        <strain evidence="7">K16</strain>
        <tissue evidence="7">Leaf</tissue>
    </source>
</reference>
<comment type="caution">
    <text evidence="7">The sequence shown here is derived from an EMBL/GenBank/DDBJ whole genome shotgun (WGS) entry which is preliminary data.</text>
</comment>
<gene>
    <name evidence="7" type="ORF">Sango_2717600</name>
</gene>
<keyword evidence="4 6" id="KW-0964">Secreted</keyword>
<evidence type="ECO:0000256" key="5">
    <source>
        <dbReference type="ARBA" id="ARBA00022729"/>
    </source>
</evidence>
<dbReference type="AlphaFoldDB" id="A0AAE1W386"/>
<evidence type="ECO:0000256" key="1">
    <source>
        <dbReference type="ARBA" id="ARBA00004613"/>
    </source>
</evidence>
<accession>A0AAE1W386</accession>
<proteinExistence type="inferred from homology"/>
<dbReference type="InterPro" id="IPR010264">
    <property type="entry name" value="Self-incomp_S1"/>
</dbReference>
<feature type="signal peptide" evidence="6">
    <location>
        <begin position="1"/>
        <end position="24"/>
    </location>
</feature>